<gene>
    <name evidence="4" type="ORF">GCM10023349_01660</name>
</gene>
<dbReference type="PANTHER" id="PTHR45947:SF3">
    <property type="entry name" value="SULFOQUINOVOSYL TRANSFERASE SQD2"/>
    <property type="match status" value="1"/>
</dbReference>
<evidence type="ECO:0000313" key="5">
    <source>
        <dbReference type="Proteomes" id="UP001499974"/>
    </source>
</evidence>
<evidence type="ECO:0000256" key="2">
    <source>
        <dbReference type="ARBA" id="ARBA00022679"/>
    </source>
</evidence>
<keyword evidence="5" id="KW-1185">Reference proteome</keyword>
<name>A0ABP8WKA7_9ACTN</name>
<dbReference type="Proteomes" id="UP001499974">
    <property type="component" value="Unassembled WGS sequence"/>
</dbReference>
<comment type="caution">
    <text evidence="4">The sequence shown here is derived from an EMBL/GenBank/DDBJ whole genome shotgun (WGS) entry which is preliminary data.</text>
</comment>
<dbReference type="Gene3D" id="3.40.50.2000">
    <property type="entry name" value="Glycogen Phosphorylase B"/>
    <property type="match status" value="2"/>
</dbReference>
<dbReference type="Pfam" id="PF13579">
    <property type="entry name" value="Glyco_trans_4_4"/>
    <property type="match status" value="1"/>
</dbReference>
<keyword evidence="2" id="KW-0808">Transferase</keyword>
<evidence type="ECO:0000313" key="4">
    <source>
        <dbReference type="EMBL" id="GAA4690787.1"/>
    </source>
</evidence>
<feature type="domain" description="Glycosyltransferase subfamily 4-like N-terminal" evidence="3">
    <location>
        <begin position="126"/>
        <end position="302"/>
    </location>
</feature>
<dbReference type="SUPFAM" id="SSF53756">
    <property type="entry name" value="UDP-Glycosyltransferase/glycogen phosphorylase"/>
    <property type="match status" value="1"/>
</dbReference>
<dbReference type="InterPro" id="IPR028098">
    <property type="entry name" value="Glyco_trans_4-like_N"/>
</dbReference>
<protein>
    <recommendedName>
        <fullName evidence="3">Glycosyltransferase subfamily 4-like N-terminal domain-containing protein</fullName>
    </recommendedName>
</protein>
<accession>A0ABP8WKA7</accession>
<sequence length="506" mass="53954">MRGTTSGRALRAARALRNGPAAVTVATRHLARGSDHVQTVPQPWLGREAYRSAQSALRDGDLMLARDRAARAGLAGRVLGHLVDGELGTLSPTVPDGPRTLAPRSAPGTTRVLHLVSSALPEIVAGYTLRTQGIASAQQRAGHDVHVVTQVGFPVTRGHLAAEAEVVVDGVPHHRMLPVRLPFRADVALRADIEGAARLVQRLRPTVLHAHSNHVNGQVGLALRSRFGIPLVYEVRGLLEETWLSRGDGRHSAASDFYRLNRAAETAVMRAADVVVVLNEALRDEVVARRVPAERVHVVPNCVDRSWLEHPVAEPSPGRQTLTVGLVGTLNAYEGLDVLVDAVAARRAAGSDVRLLVVGDGAARADLVRLAADRGLGDAATFTGRVPYAEVRAAYARLDVFCLPRLDLPVTRLVPPLKPVEAMALGIPVVASDLAPLRELVGEDRGILFPAGDAGALAAALAGLADPDLRRTLGAAAQHWVAETRTWEAAATRYQQIYALTRGENP</sequence>
<dbReference type="CDD" id="cd03794">
    <property type="entry name" value="GT4_WbuB-like"/>
    <property type="match status" value="1"/>
</dbReference>
<evidence type="ECO:0000259" key="3">
    <source>
        <dbReference type="Pfam" id="PF13579"/>
    </source>
</evidence>
<dbReference type="RefSeq" id="WP_345518275.1">
    <property type="nucleotide sequence ID" value="NZ_BAABKM010000001.1"/>
</dbReference>
<evidence type="ECO:0000256" key="1">
    <source>
        <dbReference type="ARBA" id="ARBA00022676"/>
    </source>
</evidence>
<dbReference type="EMBL" id="BAABKM010000001">
    <property type="protein sequence ID" value="GAA4690787.1"/>
    <property type="molecule type" value="Genomic_DNA"/>
</dbReference>
<keyword evidence="1" id="KW-0328">Glycosyltransferase</keyword>
<dbReference type="InterPro" id="IPR050194">
    <property type="entry name" value="Glycosyltransferase_grp1"/>
</dbReference>
<reference evidence="5" key="1">
    <citation type="journal article" date="2019" name="Int. J. Syst. Evol. Microbiol.">
        <title>The Global Catalogue of Microorganisms (GCM) 10K type strain sequencing project: providing services to taxonomists for standard genome sequencing and annotation.</title>
        <authorList>
            <consortium name="The Broad Institute Genomics Platform"/>
            <consortium name="The Broad Institute Genome Sequencing Center for Infectious Disease"/>
            <person name="Wu L."/>
            <person name="Ma J."/>
        </authorList>
    </citation>
    <scope>NUCLEOTIDE SEQUENCE [LARGE SCALE GENOMIC DNA]</scope>
    <source>
        <strain evidence="5">JCM 18531</strain>
    </source>
</reference>
<dbReference type="PANTHER" id="PTHR45947">
    <property type="entry name" value="SULFOQUINOVOSYL TRANSFERASE SQD2"/>
    <property type="match status" value="1"/>
</dbReference>
<organism evidence="4 5">
    <name type="scientific">Nocardioides conyzicola</name>
    <dbReference type="NCBI Taxonomy" id="1651781"/>
    <lineage>
        <taxon>Bacteria</taxon>
        <taxon>Bacillati</taxon>
        <taxon>Actinomycetota</taxon>
        <taxon>Actinomycetes</taxon>
        <taxon>Propionibacteriales</taxon>
        <taxon>Nocardioidaceae</taxon>
        <taxon>Nocardioides</taxon>
    </lineage>
</organism>
<dbReference type="Pfam" id="PF13692">
    <property type="entry name" value="Glyco_trans_1_4"/>
    <property type="match status" value="1"/>
</dbReference>
<proteinExistence type="predicted"/>